<accession>Q2IEE6</accession>
<evidence type="ECO:0000256" key="2">
    <source>
        <dbReference type="SAM" id="SignalP"/>
    </source>
</evidence>
<dbReference type="NCBIfam" id="NF047450">
    <property type="entry name" value="post-PEP-CTERM_1"/>
    <property type="match status" value="1"/>
</dbReference>
<dbReference type="OrthoDB" id="9943863at2"/>
<organism evidence="3 4">
    <name type="scientific">Anaeromyxobacter dehalogenans (strain 2CP-C)</name>
    <dbReference type="NCBI Taxonomy" id="290397"/>
    <lineage>
        <taxon>Bacteria</taxon>
        <taxon>Pseudomonadati</taxon>
        <taxon>Myxococcota</taxon>
        <taxon>Myxococcia</taxon>
        <taxon>Myxococcales</taxon>
        <taxon>Cystobacterineae</taxon>
        <taxon>Anaeromyxobacteraceae</taxon>
        <taxon>Anaeromyxobacter</taxon>
    </lineage>
</organism>
<name>Q2IEE6_ANADE</name>
<dbReference type="KEGG" id="ade:Adeh_3187"/>
<dbReference type="HOGENOM" id="CLU_1802057_0_0_7"/>
<feature type="region of interest" description="Disordered" evidence="1">
    <location>
        <begin position="23"/>
        <end position="57"/>
    </location>
</feature>
<proteinExistence type="predicted"/>
<keyword evidence="2" id="KW-0732">Signal</keyword>
<feature type="compositionally biased region" description="Low complexity" evidence="1">
    <location>
        <begin position="32"/>
        <end position="45"/>
    </location>
</feature>
<gene>
    <name evidence="3" type="ordered locus">Adeh_3187</name>
</gene>
<dbReference type="AlphaFoldDB" id="Q2IEE6"/>
<protein>
    <submittedName>
        <fullName evidence="3">Uncharacterized protein</fullName>
    </submittedName>
</protein>
<reference evidence="3" key="1">
    <citation type="submission" date="2006-01" db="EMBL/GenBank/DDBJ databases">
        <title>Complete sequence of Anaeromyxobacter dehalogenans 2CP-C.</title>
        <authorList>
            <consortium name="US DOE Joint Genome Institute"/>
            <person name="Copeland A."/>
            <person name="Lucas S."/>
            <person name="Lapidus A."/>
            <person name="Barry K."/>
            <person name="Detter J.C."/>
            <person name="Glavina T."/>
            <person name="Hammon N."/>
            <person name="Israni S."/>
            <person name="Pitluck S."/>
            <person name="Brettin T."/>
            <person name="Bruce D."/>
            <person name="Han C."/>
            <person name="Tapia R."/>
            <person name="Gilna P."/>
            <person name="Kiss H."/>
            <person name="Schmutz J."/>
            <person name="Larimer F."/>
            <person name="Land M."/>
            <person name="Kyrpides N."/>
            <person name="Anderson I."/>
            <person name="Sanford R.A."/>
            <person name="Ritalahti K.M."/>
            <person name="Thomas H.S."/>
            <person name="Kirby J.R."/>
            <person name="Zhulin I.B."/>
            <person name="Loeffler F.E."/>
            <person name="Richardson P."/>
        </authorList>
    </citation>
    <scope>NUCLEOTIDE SEQUENCE</scope>
    <source>
        <strain evidence="3">2CP-C</strain>
    </source>
</reference>
<dbReference type="RefSeq" id="WP_011422237.1">
    <property type="nucleotide sequence ID" value="NC_007760.1"/>
</dbReference>
<feature type="signal peptide" evidence="2">
    <location>
        <begin position="1"/>
        <end position="23"/>
    </location>
</feature>
<feature type="chain" id="PRO_5004210256" evidence="2">
    <location>
        <begin position="24"/>
        <end position="143"/>
    </location>
</feature>
<evidence type="ECO:0000313" key="3">
    <source>
        <dbReference type="EMBL" id="ABC82955.1"/>
    </source>
</evidence>
<evidence type="ECO:0000313" key="4">
    <source>
        <dbReference type="Proteomes" id="UP000001935"/>
    </source>
</evidence>
<dbReference type="EMBL" id="CP000251">
    <property type="protein sequence ID" value="ABC82955.1"/>
    <property type="molecule type" value="Genomic_DNA"/>
</dbReference>
<dbReference type="Proteomes" id="UP000001935">
    <property type="component" value="Chromosome"/>
</dbReference>
<sequence>MRPTVPFVMAVAALLGAPGMTRAQHAAKEAPQDPSAAGSAAAQAATDPRTRALRQPTQAELEELLRGLEPLVSQSSDGLTQVASPIGGVGMDLQDRFQSVSLARVGPEGVRTECVGTAAEARSFLEGEAAPAHAPAAAPLEER</sequence>
<evidence type="ECO:0000256" key="1">
    <source>
        <dbReference type="SAM" id="MobiDB-lite"/>
    </source>
</evidence>